<dbReference type="InterPro" id="IPR025895">
    <property type="entry name" value="LAM_C_dom"/>
</dbReference>
<evidence type="ECO:0000256" key="15">
    <source>
        <dbReference type="PIRSR" id="PIRSR603739-50"/>
    </source>
</evidence>
<evidence type="ECO:0000256" key="4">
    <source>
        <dbReference type="ARBA" id="ARBA00008703"/>
    </source>
</evidence>
<dbReference type="PANTHER" id="PTHR30538">
    <property type="entry name" value="LYSINE 2,3-AMINOMUTASE-RELATED"/>
    <property type="match status" value="1"/>
</dbReference>
<keyword evidence="10 15" id="KW-0663">Pyridoxal phosphate</keyword>
<comment type="cofactor">
    <cofactor evidence="2 15">
        <name>pyridoxal 5'-phosphate</name>
        <dbReference type="ChEBI" id="CHEBI:597326"/>
    </cofactor>
</comment>
<comment type="catalytic activity">
    <reaction evidence="1">
        <text>L-lysine = (3S)-3,6-diaminohexanoate</text>
        <dbReference type="Rhea" id="RHEA:19177"/>
        <dbReference type="ChEBI" id="CHEBI:32551"/>
        <dbReference type="ChEBI" id="CHEBI:57434"/>
        <dbReference type="EC" id="5.4.3.2"/>
    </reaction>
</comment>
<proteinExistence type="inferred from homology"/>
<protein>
    <recommendedName>
        <fullName evidence="6">L-lysine 2,3-aminomutase</fullName>
        <ecNumber evidence="5">5.4.3.2</ecNumber>
    </recommendedName>
</protein>
<dbReference type="GO" id="GO:0051539">
    <property type="term" value="F:4 iron, 4 sulfur cluster binding"/>
    <property type="evidence" value="ECO:0007669"/>
    <property type="project" value="UniProtKB-KW"/>
</dbReference>
<dbReference type="GO" id="GO:0050066">
    <property type="term" value="F:L-lysine 2,3-aminomutase activity"/>
    <property type="evidence" value="ECO:0007669"/>
    <property type="project" value="UniProtKB-EC"/>
</dbReference>
<dbReference type="EMBL" id="CP029803">
    <property type="protein sequence ID" value="AWT59869.1"/>
    <property type="molecule type" value="Genomic_DNA"/>
</dbReference>
<accession>A0A2Z4ACL0</accession>
<evidence type="ECO:0000256" key="14">
    <source>
        <dbReference type="PIRSR" id="PIRSR004911-1"/>
    </source>
</evidence>
<name>A0A2Z4ACL0_9BACT</name>
<evidence type="ECO:0000256" key="10">
    <source>
        <dbReference type="ARBA" id="ARBA00022898"/>
    </source>
</evidence>
<evidence type="ECO:0000256" key="7">
    <source>
        <dbReference type="ARBA" id="ARBA00022485"/>
    </source>
</evidence>
<organism evidence="17 18">
    <name type="scientific">Candidatus Moanibacter tarae</name>
    <dbReference type="NCBI Taxonomy" id="2200854"/>
    <lineage>
        <taxon>Bacteria</taxon>
        <taxon>Pseudomonadati</taxon>
        <taxon>Verrucomicrobiota</taxon>
        <taxon>Opitutia</taxon>
        <taxon>Puniceicoccales</taxon>
        <taxon>Puniceicoccales incertae sedis</taxon>
        <taxon>Candidatus Moanibacter</taxon>
    </lineage>
</organism>
<feature type="binding site" evidence="14">
    <location>
        <position position="137"/>
    </location>
    <ligand>
        <name>[4Fe-4S] cluster</name>
        <dbReference type="ChEBI" id="CHEBI:49883"/>
        <note>4Fe-4S-S-AdoMet</note>
    </ligand>
</feature>
<dbReference type="SFLD" id="SFLDS00029">
    <property type="entry name" value="Radical_SAM"/>
    <property type="match status" value="1"/>
</dbReference>
<keyword evidence="11" id="KW-0408">Iron</keyword>
<dbReference type="NCBIfam" id="TIGR00238">
    <property type="entry name" value="KamA family radical SAM protein"/>
    <property type="match status" value="1"/>
</dbReference>
<keyword evidence="8" id="KW-0949">S-adenosyl-L-methionine</keyword>
<evidence type="ECO:0000259" key="16">
    <source>
        <dbReference type="PROSITE" id="PS51918"/>
    </source>
</evidence>
<dbReference type="Gene3D" id="6.10.140.1170">
    <property type="match status" value="1"/>
</dbReference>
<feature type="binding site" evidence="14">
    <location>
        <position position="140"/>
    </location>
    <ligand>
        <name>[4Fe-4S] cluster</name>
        <dbReference type="ChEBI" id="CHEBI:49883"/>
        <note>4Fe-4S-S-AdoMet</note>
    </ligand>
</feature>
<dbReference type="Gene3D" id="3.20.20.70">
    <property type="entry name" value="Aldolase class I"/>
    <property type="match status" value="1"/>
</dbReference>
<gene>
    <name evidence="17" type="primary">kamA</name>
    <name evidence="17" type="ORF">DF168_01066</name>
</gene>
<keyword evidence="9 14" id="KW-0479">Metal-binding</keyword>
<dbReference type="SFLD" id="SFLDG01070">
    <property type="entry name" value="PLP-dependent"/>
    <property type="match status" value="1"/>
</dbReference>
<evidence type="ECO:0000256" key="9">
    <source>
        <dbReference type="ARBA" id="ARBA00022723"/>
    </source>
</evidence>
<feature type="modified residue" description="N6-(pyridoxal phosphate)lysine" evidence="15">
    <location>
        <position position="345"/>
    </location>
</feature>
<dbReference type="InterPro" id="IPR058240">
    <property type="entry name" value="rSAM_sf"/>
</dbReference>
<evidence type="ECO:0000256" key="13">
    <source>
        <dbReference type="ARBA" id="ARBA00023235"/>
    </source>
</evidence>
<dbReference type="InterPro" id="IPR007197">
    <property type="entry name" value="rSAM"/>
</dbReference>
<dbReference type="PANTHER" id="PTHR30538:SF1">
    <property type="entry name" value="L-LYSINE 2,3-AMINOMUTASE"/>
    <property type="match status" value="1"/>
</dbReference>
<comment type="similarity">
    <text evidence="4">Belongs to the radical SAM superfamily. KamA family.</text>
</comment>
<dbReference type="PROSITE" id="PS51918">
    <property type="entry name" value="RADICAL_SAM"/>
    <property type="match status" value="1"/>
</dbReference>
<evidence type="ECO:0000256" key="8">
    <source>
        <dbReference type="ARBA" id="ARBA00022691"/>
    </source>
</evidence>
<dbReference type="Pfam" id="PF04055">
    <property type="entry name" value="Radical_SAM"/>
    <property type="match status" value="1"/>
</dbReference>
<evidence type="ECO:0000256" key="12">
    <source>
        <dbReference type="ARBA" id="ARBA00023014"/>
    </source>
</evidence>
<dbReference type="SFLD" id="SFLDF00283">
    <property type="entry name" value="L-lysine_2_3-aminomutase_(LAM"/>
    <property type="match status" value="1"/>
</dbReference>
<dbReference type="CDD" id="cd01335">
    <property type="entry name" value="Radical_SAM"/>
    <property type="match status" value="1"/>
</dbReference>
<feature type="domain" description="Radical SAM core" evidence="16">
    <location>
        <begin position="119"/>
        <end position="331"/>
    </location>
</feature>
<dbReference type="Proteomes" id="UP000247465">
    <property type="component" value="Chromosome"/>
</dbReference>
<keyword evidence="7 14" id="KW-0004">4Fe-4S</keyword>
<dbReference type="AlphaFoldDB" id="A0A2Z4ACL0"/>
<dbReference type="InterPro" id="IPR022459">
    <property type="entry name" value="Lysine_aminomutase"/>
</dbReference>
<evidence type="ECO:0000256" key="3">
    <source>
        <dbReference type="ARBA" id="ARBA00001966"/>
    </source>
</evidence>
<dbReference type="EC" id="5.4.3.2" evidence="5"/>
<evidence type="ECO:0000256" key="1">
    <source>
        <dbReference type="ARBA" id="ARBA00000911"/>
    </source>
</evidence>
<evidence type="ECO:0000313" key="18">
    <source>
        <dbReference type="Proteomes" id="UP000247465"/>
    </source>
</evidence>
<evidence type="ECO:0000256" key="6">
    <source>
        <dbReference type="ARBA" id="ARBA00022363"/>
    </source>
</evidence>
<keyword evidence="12 14" id="KW-0411">Iron-sulfur</keyword>
<comment type="cofactor">
    <cofactor evidence="3">
        <name>[4Fe-4S] cluster</name>
        <dbReference type="ChEBI" id="CHEBI:49883"/>
    </cofactor>
</comment>
<evidence type="ECO:0000256" key="2">
    <source>
        <dbReference type="ARBA" id="ARBA00001933"/>
    </source>
</evidence>
<evidence type="ECO:0000256" key="11">
    <source>
        <dbReference type="ARBA" id="ARBA00023004"/>
    </source>
</evidence>
<sequence length="395" mass="45397">MKGKDALNSWYQGKGHWDLEPDENWRNWRWQLQNRISTVEDFSKYLCLTKEEKEGFGFADQKLAVSVTPYFLNLLNRDDPNCPIRRQVVPRIEEMETATEEMRDPVGEEKTMPVPGIVHRYPDRVLFLVTDRCAAYCRYCTRSRMVSNSQEYNFRSDLEGGLDYIERNVSVRDVLLSGGDPLLFADSKLEYLLGRLRQIKHVEFIRIGSRVPVFVPQRVTDKLCAVLKENGPVWISLHINHPSECTRELYEACEKLSFAGVPLGNQSVLLKGVNDNLETMKSLVHRLLMMRVRPYYLYQCDLITGSAHLRTEITKGIELIRGLRGHTSGYAVPQFVIDAPGGGGKIPLNPDYVERINDEEVVLRNYAGKVFRYPLVKGTTPVRRSLDEVLEEVIL</sequence>
<feature type="binding site" evidence="14">
    <location>
        <position position="133"/>
    </location>
    <ligand>
        <name>[4Fe-4S] cluster</name>
        <dbReference type="ChEBI" id="CHEBI:49883"/>
        <note>4Fe-4S-S-AdoMet</note>
    </ligand>
</feature>
<dbReference type="KEGG" id="mtar:DF168_01066"/>
<reference evidence="17 18" key="1">
    <citation type="submission" date="2018-06" db="EMBL/GenBank/DDBJ databases">
        <title>Draft Genome Sequence of a Novel Marine Bacterium Related to the Verrucomicrobia.</title>
        <authorList>
            <person name="Vosseberg J."/>
            <person name="Martijn J."/>
            <person name="Ettema T.J.G."/>
        </authorList>
    </citation>
    <scope>NUCLEOTIDE SEQUENCE [LARGE SCALE GENOMIC DNA]</scope>
    <source>
        <strain evidence="17">TARA_B100001123</strain>
    </source>
</reference>
<dbReference type="InterPro" id="IPR003739">
    <property type="entry name" value="Lys_aminomutase/Glu_NH3_mut"/>
</dbReference>
<dbReference type="Pfam" id="PF12544">
    <property type="entry name" value="LAM_C"/>
    <property type="match status" value="1"/>
</dbReference>
<dbReference type="InterPro" id="IPR013785">
    <property type="entry name" value="Aldolase_TIM"/>
</dbReference>
<evidence type="ECO:0000313" key="17">
    <source>
        <dbReference type="EMBL" id="AWT59869.1"/>
    </source>
</evidence>
<keyword evidence="13 17" id="KW-0413">Isomerase</keyword>
<dbReference type="SUPFAM" id="SSF102114">
    <property type="entry name" value="Radical SAM enzymes"/>
    <property type="match status" value="1"/>
</dbReference>
<dbReference type="GO" id="GO:0046872">
    <property type="term" value="F:metal ion binding"/>
    <property type="evidence" value="ECO:0007669"/>
    <property type="project" value="UniProtKB-KW"/>
</dbReference>
<evidence type="ECO:0000256" key="5">
    <source>
        <dbReference type="ARBA" id="ARBA00012144"/>
    </source>
</evidence>
<dbReference type="PIRSF" id="PIRSF004911">
    <property type="entry name" value="DUF160"/>
    <property type="match status" value="1"/>
</dbReference>